<sequence>MFINKIILKNFRIFRGTHEFDFSNSKVIVIDGPNGHGKSTIFDAINWVLSGKITRYVGSSEYKQFNYIVNNYEYQSGNYDASVEIEFKNNGEIIKIKRRLKNNSAVKLYINGVLYGVKEGQQIITNLIANKKRGEIFTEQDIGNNLTDLPSFLSATTILSQENLEEFVRGNKPIERYLKLEKILGLTRYGNDFRDYLVEIKRQVDERYNQLKNNEEKLKHEKDILDAEYNQKILHNTRMGKVNKEDILRDLNLWLNNGKLNLNSFNTVFKTISEEEHNVIKTYKKELLDLINGLEEIKRTVEKNELKNSSVKLIEVFNDEMGKRISLLKNKRNNRSISLNKAKEQQRDLSQVVNRKKQLDLHRDRINNIKLELREISTTKNNILSNLGNYYPQIDLNDLEEFEVTYKGNISLLEQCEKRLNIINDEEKLNEFEIKRHTVSKYIENSIVKRDIDKQKIEELDNVIKGFANEQTERTESYISRMVNQIQEYMLDSNDKSCIVCGMNYFNEENLKSAIRDQLSISHSILSEIEKKIRRVELEKSKIVIKIEECDKEIEKNELEFKELSGKINSLKEKINKNIVLVNPEIVNLEKGLLIEKINKLKSFTEHYRLKYNSSKEHQVQQNKEQSLYKEKKFLEDEINTIIDRYIKYKDYFKDSLKIQRRQDRLNEYISAAELNTNELEKAIKLLELQIVEENRRHDLLIALASKLKDMLKMDFITVDGKVISEIVEENLKSLEIIKNKVDELIVAIASYLNETELLILGQKISEYNRELQVVKGAIQKHSAVYEQLDTFMGKHRQVQNKLLNQYLDELAGRISSFYRQISPHAYYKFIRLLVNKNELFILLSEEEIDFSEADEQVLKDNVNASLTFSAAQSTVLAMSIFLALNLSQNWSDLKILGIDDPFQNLDDINIYSFIDVISYLVAEEQKQIFISTHHQDFSKLIASKLDLRESEFSHITFQSYTKETIDVKSEQYKLLEGPVGL</sequence>
<dbReference type="Gene3D" id="3.40.50.300">
    <property type="entry name" value="P-loop containing nucleotide triphosphate hydrolases"/>
    <property type="match status" value="2"/>
</dbReference>
<accession>A0A2G6Q6R3</accession>
<evidence type="ECO:0000259" key="5">
    <source>
        <dbReference type="Pfam" id="PF13476"/>
    </source>
</evidence>
<keyword evidence="7" id="KW-1185">Reference proteome</keyword>
<keyword evidence="4" id="KW-0175">Coiled coil</keyword>
<feature type="coiled-coil region" evidence="4">
    <location>
        <begin position="547"/>
        <end position="574"/>
    </location>
</feature>
<evidence type="ECO:0000256" key="1">
    <source>
        <dbReference type="ARBA" id="ARBA00006930"/>
    </source>
</evidence>
<gene>
    <name evidence="6" type="ORF">CO726_28270</name>
</gene>
<feature type="domain" description="Rad50/SbcC-type AAA" evidence="5">
    <location>
        <begin position="5"/>
        <end position="222"/>
    </location>
</feature>
<dbReference type="Proteomes" id="UP000228484">
    <property type="component" value="Unassembled WGS sequence"/>
</dbReference>
<evidence type="ECO:0000256" key="2">
    <source>
        <dbReference type="ARBA" id="ARBA00011322"/>
    </source>
</evidence>
<reference evidence="6 7" key="1">
    <citation type="submission" date="2017-09" db="EMBL/GenBank/DDBJ databases">
        <title>Biocontrol bacteria screening and application from spent mushroom substrate.</title>
        <authorList>
            <person name="Sun X."/>
        </authorList>
    </citation>
    <scope>NUCLEOTIDE SEQUENCE [LARGE SCALE GENOMIC DNA]</scope>
    <source>
        <strain evidence="6 7">100374</strain>
    </source>
</reference>
<feature type="coiled-coil region" evidence="4">
    <location>
        <begin position="197"/>
        <end position="228"/>
    </location>
</feature>
<feature type="coiled-coil region" evidence="4">
    <location>
        <begin position="670"/>
        <end position="697"/>
    </location>
</feature>
<dbReference type="PANTHER" id="PTHR32114:SF2">
    <property type="entry name" value="ABC TRANSPORTER ABCH.3"/>
    <property type="match status" value="1"/>
</dbReference>
<evidence type="ECO:0000313" key="7">
    <source>
        <dbReference type="Proteomes" id="UP000228484"/>
    </source>
</evidence>
<evidence type="ECO:0000256" key="4">
    <source>
        <dbReference type="SAM" id="Coils"/>
    </source>
</evidence>
<comment type="similarity">
    <text evidence="1">Belongs to the SMC family. SbcC subfamily.</text>
</comment>
<proteinExistence type="inferred from homology"/>
<dbReference type="InterPro" id="IPR038729">
    <property type="entry name" value="Rad50/SbcC_AAA"/>
</dbReference>
<dbReference type="InterPro" id="IPR027417">
    <property type="entry name" value="P-loop_NTPase"/>
</dbReference>
<dbReference type="GO" id="GO:0016887">
    <property type="term" value="F:ATP hydrolysis activity"/>
    <property type="evidence" value="ECO:0007669"/>
    <property type="project" value="InterPro"/>
</dbReference>
<dbReference type="PANTHER" id="PTHR32114">
    <property type="entry name" value="ABC TRANSPORTER ABCH.3"/>
    <property type="match status" value="1"/>
</dbReference>
<comment type="caution">
    <text evidence="6">The sequence shown here is derived from an EMBL/GenBank/DDBJ whole genome shotgun (WGS) entry which is preliminary data.</text>
</comment>
<dbReference type="Pfam" id="PF13476">
    <property type="entry name" value="AAA_23"/>
    <property type="match status" value="1"/>
</dbReference>
<dbReference type="GO" id="GO:0006302">
    <property type="term" value="P:double-strand break repair"/>
    <property type="evidence" value="ECO:0007669"/>
    <property type="project" value="InterPro"/>
</dbReference>
<protein>
    <recommendedName>
        <fullName evidence="3">Nuclease SbcCD subunit C</fullName>
    </recommendedName>
</protein>
<evidence type="ECO:0000256" key="3">
    <source>
        <dbReference type="ARBA" id="ARBA00013368"/>
    </source>
</evidence>
<name>A0A2G6Q6R3_9BACI</name>
<dbReference type="RefSeq" id="WP_099686498.1">
    <property type="nucleotide sequence ID" value="NZ_NWUW01000043.1"/>
</dbReference>
<organism evidence="6 7">
    <name type="scientific">Bacillus fungorum</name>
    <dbReference type="NCBI Taxonomy" id="2039284"/>
    <lineage>
        <taxon>Bacteria</taxon>
        <taxon>Bacillati</taxon>
        <taxon>Bacillota</taxon>
        <taxon>Bacilli</taxon>
        <taxon>Bacillales</taxon>
        <taxon>Bacillaceae</taxon>
        <taxon>Bacillus</taxon>
    </lineage>
</organism>
<comment type="subunit">
    <text evidence="2">Heterodimer of SbcC and SbcD.</text>
</comment>
<dbReference type="SUPFAM" id="SSF52540">
    <property type="entry name" value="P-loop containing nucleoside triphosphate hydrolases"/>
    <property type="match status" value="1"/>
</dbReference>
<dbReference type="EMBL" id="NWUW01000043">
    <property type="protein sequence ID" value="PIE92119.1"/>
    <property type="molecule type" value="Genomic_DNA"/>
</dbReference>
<evidence type="ECO:0000313" key="6">
    <source>
        <dbReference type="EMBL" id="PIE92119.1"/>
    </source>
</evidence>
<dbReference type="AlphaFoldDB" id="A0A2G6Q6R3"/>